<name>A0A6G0K9T3_9STRA</name>
<feature type="region of interest" description="Disordered" evidence="1">
    <location>
        <begin position="280"/>
        <end position="324"/>
    </location>
</feature>
<feature type="compositionally biased region" description="Low complexity" evidence="1">
    <location>
        <begin position="91"/>
        <end position="117"/>
    </location>
</feature>
<dbReference type="EMBL" id="QXFX01002086">
    <property type="protein sequence ID" value="KAE9080904.1"/>
    <property type="molecule type" value="Genomic_DNA"/>
</dbReference>
<dbReference type="AlphaFoldDB" id="A0A6G0K9T3"/>
<evidence type="ECO:0000313" key="4">
    <source>
        <dbReference type="Proteomes" id="UP000476176"/>
    </source>
</evidence>
<dbReference type="EMBL" id="QXGC01002096">
    <property type="protein sequence ID" value="KAE9190889.1"/>
    <property type="molecule type" value="Genomic_DNA"/>
</dbReference>
<feature type="compositionally biased region" description="Low complexity" evidence="1">
    <location>
        <begin position="228"/>
        <end position="244"/>
    </location>
</feature>
<accession>A0A6G0K9T3</accession>
<reference evidence="4 5" key="1">
    <citation type="submission" date="2018-09" db="EMBL/GenBank/DDBJ databases">
        <title>Genomic investigation of the strawberry pathogen Phytophthora fragariae indicates pathogenicity is determined by transcriptional variation in three key races.</title>
        <authorList>
            <person name="Adams T.M."/>
            <person name="Armitage A.D."/>
            <person name="Sobczyk M.K."/>
            <person name="Bates H.J."/>
            <person name="Dunwell J.M."/>
            <person name="Nellist C.F."/>
            <person name="Harrison R.J."/>
        </authorList>
    </citation>
    <scope>NUCLEOTIDE SEQUENCE [LARGE SCALE GENOMIC DNA]</scope>
    <source>
        <strain evidence="3 4">BC-23</strain>
        <strain evidence="2 5">ONT-3</strain>
    </source>
</reference>
<dbReference type="Proteomes" id="UP000476176">
    <property type="component" value="Unassembled WGS sequence"/>
</dbReference>
<protein>
    <submittedName>
        <fullName evidence="2">Uncharacterized protein</fullName>
    </submittedName>
</protein>
<organism evidence="2 5">
    <name type="scientific">Phytophthora fragariae</name>
    <dbReference type="NCBI Taxonomy" id="53985"/>
    <lineage>
        <taxon>Eukaryota</taxon>
        <taxon>Sar</taxon>
        <taxon>Stramenopiles</taxon>
        <taxon>Oomycota</taxon>
        <taxon>Peronosporomycetes</taxon>
        <taxon>Peronosporales</taxon>
        <taxon>Peronosporaceae</taxon>
        <taxon>Phytophthora</taxon>
    </lineage>
</organism>
<feature type="compositionally biased region" description="Polar residues" evidence="1">
    <location>
        <begin position="210"/>
        <end position="227"/>
    </location>
</feature>
<evidence type="ECO:0000256" key="1">
    <source>
        <dbReference type="SAM" id="MobiDB-lite"/>
    </source>
</evidence>
<evidence type="ECO:0000313" key="3">
    <source>
        <dbReference type="EMBL" id="KAE9190889.1"/>
    </source>
</evidence>
<feature type="region of interest" description="Disordered" evidence="1">
    <location>
        <begin position="46"/>
        <end position="265"/>
    </location>
</feature>
<sequence>MYFYHADDTSAHSARADATSRVLASVPAVPPTVTTPIVLNSFGAPSAPSQPLSASAPTQAPLAEGLGSAEMPSAAQLAATSSLPTGPAPSRPVAARSVAFAPPAPSPAIAVSRAPVSRPATKPGKARARASPAAKKQPKKKKSPAVAGHSGSSIEQPRATPPPTNKAPSSSRPERTGASSAPEHPRPASTQRSSPPILYVDSGSDSDSGYETTLPASSFPGTWRRTQPSATDPSSSHASAAPSPSEEPPVPTPAQPPIAGAAPTTARPAFNLTDFLSQSHSGLQAVPAPSSPPGPGPSTPTRADARGVQRRPADGAQALPPAGPNLADVLTELLTFLRSQPAALDVVHPAASSSASHHAQLAAGADATSSTVPNHKGMLLPPATRNLRAAHFQPPAHRVRGDFVPTATHDLAAHRLVPFLTSPEGMHESAMAYVLRARQGFTFDDAPAIAIAAYSARFGRHGLSIMHCKRADRAARLRAGSGDANFVMDFGRGVTPPPAPACTTYFDLLGAVQGAVQGLASYANANWHEPMAHVLYRVREFVTANMDADPANTPCRVERTLHEVNQFLGAAFAPLASDSPYWWRDFSMAASQIEFRSVSWSLALAELAHTPATPTPQPPRGVSMDASARHSRGRNAPDRPGGIPSDIRRIIPRNEAGHEPCLKFFAGGMCEGGTREVFAAQGRTHIWSGELPVALKAFISKRFGSRRGSQNRRS</sequence>
<proteinExistence type="predicted"/>
<feature type="region of interest" description="Disordered" evidence="1">
    <location>
        <begin position="610"/>
        <end position="647"/>
    </location>
</feature>
<evidence type="ECO:0000313" key="5">
    <source>
        <dbReference type="Proteomes" id="UP000488956"/>
    </source>
</evidence>
<comment type="caution">
    <text evidence="2">The sequence shown here is derived from an EMBL/GenBank/DDBJ whole genome shotgun (WGS) entry which is preliminary data.</text>
</comment>
<feature type="compositionally biased region" description="Pro residues" evidence="1">
    <location>
        <begin position="289"/>
        <end position="298"/>
    </location>
</feature>
<feature type="compositionally biased region" description="Pro residues" evidence="1">
    <location>
        <begin position="245"/>
        <end position="256"/>
    </location>
</feature>
<evidence type="ECO:0000313" key="2">
    <source>
        <dbReference type="EMBL" id="KAE9080904.1"/>
    </source>
</evidence>
<feature type="compositionally biased region" description="Basic and acidic residues" evidence="1">
    <location>
        <begin position="303"/>
        <end position="313"/>
    </location>
</feature>
<gene>
    <name evidence="3" type="ORF">PF004_g21774</name>
    <name evidence="2" type="ORF">PF010_g22213</name>
</gene>
<feature type="compositionally biased region" description="Low complexity" evidence="1">
    <location>
        <begin position="46"/>
        <end position="63"/>
    </location>
</feature>
<dbReference type="Proteomes" id="UP000488956">
    <property type="component" value="Unassembled WGS sequence"/>
</dbReference>